<dbReference type="AlphaFoldDB" id="U5VVI9"/>
<keyword evidence="3" id="KW-1185">Reference proteome</keyword>
<dbReference type="Proteomes" id="UP000017746">
    <property type="component" value="Chromosome"/>
</dbReference>
<gene>
    <name evidence="2" type="ORF">AFR_06760</name>
</gene>
<feature type="region of interest" description="Disordered" evidence="1">
    <location>
        <begin position="16"/>
        <end position="37"/>
    </location>
</feature>
<organism evidence="2 3">
    <name type="scientific">Actinoplanes friuliensis DSM 7358</name>
    <dbReference type="NCBI Taxonomy" id="1246995"/>
    <lineage>
        <taxon>Bacteria</taxon>
        <taxon>Bacillati</taxon>
        <taxon>Actinomycetota</taxon>
        <taxon>Actinomycetes</taxon>
        <taxon>Micromonosporales</taxon>
        <taxon>Micromonosporaceae</taxon>
        <taxon>Actinoplanes</taxon>
    </lineage>
</organism>
<reference evidence="2 3" key="1">
    <citation type="journal article" date="2014" name="J. Biotechnol.">
        <title>Complete genome sequence of the actinobacterium Actinoplanes friuliensis HAG 010964, producer of the lipopeptide antibiotic friulimycin.</title>
        <authorList>
            <person name="Ruckert C."/>
            <person name="Szczepanowski R."/>
            <person name="Albersmeier A."/>
            <person name="Goesmann A."/>
            <person name="Fischer N."/>
            <person name="Steinkamper A."/>
            <person name="Puhler A."/>
            <person name="Biener R."/>
            <person name="Schwartz D."/>
            <person name="Kalinowski J."/>
        </authorList>
    </citation>
    <scope>NUCLEOTIDE SEQUENCE [LARGE SCALE GENOMIC DNA]</scope>
    <source>
        <strain evidence="2 3">DSM 7358</strain>
    </source>
</reference>
<dbReference type="HOGENOM" id="CLU_1976780_0_0_11"/>
<name>U5VVI9_9ACTN</name>
<dbReference type="KEGG" id="afs:AFR_06760"/>
<feature type="compositionally biased region" description="Low complexity" evidence="1">
    <location>
        <begin position="18"/>
        <end position="34"/>
    </location>
</feature>
<accession>U5VVI9</accession>
<evidence type="ECO:0000256" key="1">
    <source>
        <dbReference type="SAM" id="MobiDB-lite"/>
    </source>
</evidence>
<dbReference type="PATRIC" id="fig|1246995.3.peg.1381"/>
<proteinExistence type="predicted"/>
<dbReference type="EMBL" id="CP006272">
    <property type="protein sequence ID" value="AGZ39641.1"/>
    <property type="molecule type" value="Genomic_DNA"/>
</dbReference>
<evidence type="ECO:0000313" key="2">
    <source>
        <dbReference type="EMBL" id="AGZ39641.1"/>
    </source>
</evidence>
<protein>
    <submittedName>
        <fullName evidence="2">Uncharacterized protein</fullName>
    </submittedName>
</protein>
<evidence type="ECO:0000313" key="3">
    <source>
        <dbReference type="Proteomes" id="UP000017746"/>
    </source>
</evidence>
<sequence>MLLLVLIAAVTTGCSDDTQPPAAAPTPSASVAAQLDDPPGTLTCTKVVSAVREGTLMTPGVVTDIVTASTTADAPVADEAQRLSTAFTAAVAAHNTDNEPDAIAAVSAAAAAMVKVCGDSGLETVG</sequence>